<reference evidence="2 3" key="1">
    <citation type="submission" date="2016-10" db="EMBL/GenBank/DDBJ databases">
        <authorList>
            <person name="Varghese N."/>
            <person name="Submissions S."/>
        </authorList>
    </citation>
    <scope>NUCLEOTIDE SEQUENCE [LARGE SCALE GENOMIC DNA]</scope>
    <source>
        <strain evidence="2 3">WCP15</strain>
    </source>
</reference>
<dbReference type="SUPFAM" id="SSF54001">
    <property type="entry name" value="Cysteine proteinases"/>
    <property type="match status" value="1"/>
</dbReference>
<dbReference type="PANTHER" id="PTHR33490:SF6">
    <property type="entry name" value="SLL1049 PROTEIN"/>
    <property type="match status" value="1"/>
</dbReference>
<keyword evidence="3" id="KW-1185">Reference proteome</keyword>
<organism evidence="2 3">
    <name type="scientific">Parafannyhessea umbonata</name>
    <dbReference type="NCBI Taxonomy" id="604330"/>
    <lineage>
        <taxon>Bacteria</taxon>
        <taxon>Bacillati</taxon>
        <taxon>Actinomycetota</taxon>
        <taxon>Coriobacteriia</taxon>
        <taxon>Coriobacteriales</taxon>
        <taxon>Atopobiaceae</taxon>
        <taxon>Parafannyhessea</taxon>
    </lineage>
</organism>
<dbReference type="RefSeq" id="WP_159443993.1">
    <property type="nucleotide sequence ID" value="NZ_FNWT01000003.1"/>
</dbReference>
<dbReference type="InterPro" id="IPR038765">
    <property type="entry name" value="Papain-like_cys_pep_sf"/>
</dbReference>
<comment type="caution">
    <text evidence="2">The sequence shown here is derived from an EMBL/GenBank/DDBJ whole genome shotgun (WGS) entry which is preliminary data.</text>
</comment>
<protein>
    <submittedName>
        <fullName evidence="2">Transglutaminase-like superfamily protein</fullName>
    </submittedName>
</protein>
<evidence type="ECO:0000259" key="1">
    <source>
        <dbReference type="SMART" id="SM00460"/>
    </source>
</evidence>
<gene>
    <name evidence="2" type="ORF">SAMN05216447_103129</name>
</gene>
<dbReference type="EMBL" id="FNWT01000003">
    <property type="protein sequence ID" value="SEH48417.1"/>
    <property type="molecule type" value="Genomic_DNA"/>
</dbReference>
<dbReference type="SMART" id="SM00460">
    <property type="entry name" value="TGc"/>
    <property type="match status" value="1"/>
</dbReference>
<name>A0A1H6IQ34_9ACTN</name>
<dbReference type="Gene3D" id="3.10.620.30">
    <property type="match status" value="1"/>
</dbReference>
<dbReference type="Proteomes" id="UP000199135">
    <property type="component" value="Unassembled WGS sequence"/>
</dbReference>
<accession>A0A1H6IQ34</accession>
<dbReference type="PANTHER" id="PTHR33490">
    <property type="entry name" value="BLR5614 PROTEIN-RELATED"/>
    <property type="match status" value="1"/>
</dbReference>
<evidence type="ECO:0000313" key="2">
    <source>
        <dbReference type="EMBL" id="SEH48417.1"/>
    </source>
</evidence>
<sequence length="321" mass="34516">MGSARHIASRIARRSSACPAAATCPWHRALLAVLLCCLALLGCGGSSAQGAPFAPAQSIRDAVFVREAAIAQNDGYIDASHTSDGYVSASATSEARLKVQITHGEQSYNYDLPSDGTPTVFPLNMGDGDYVIRIMRNTSENNYVETTSANVSVTLASPFEPFLRPNVYCNYSESSACVAKAREIVSDAQNQGEAAQKICAFIVDNISYDTQKAQSIGNVKGYVPDPDETLATGRGICFDYAALGCAMLRSQGIPAQLVTGYVSPGDIYHAWMMVYVDGSWQTASFTVEQNTWSRVDLTFAAASDATQYVGDGKTYTDRYIY</sequence>
<feature type="domain" description="Transglutaminase-like" evidence="1">
    <location>
        <begin position="229"/>
        <end position="287"/>
    </location>
</feature>
<dbReference type="Pfam" id="PF01841">
    <property type="entry name" value="Transglut_core"/>
    <property type="match status" value="1"/>
</dbReference>
<evidence type="ECO:0000313" key="3">
    <source>
        <dbReference type="Proteomes" id="UP000199135"/>
    </source>
</evidence>
<dbReference type="InterPro" id="IPR002931">
    <property type="entry name" value="Transglutaminase-like"/>
</dbReference>
<proteinExistence type="predicted"/>